<accession>A0A5C8ZF91</accession>
<dbReference type="RefSeq" id="WP_147927046.1">
    <property type="nucleotide sequence ID" value="NZ_VKAC01000008.1"/>
</dbReference>
<feature type="compositionally biased region" description="Basic and acidic residues" evidence="1">
    <location>
        <begin position="34"/>
        <end position="43"/>
    </location>
</feature>
<keyword evidence="3" id="KW-1185">Reference proteome</keyword>
<proteinExistence type="predicted"/>
<evidence type="ECO:0000313" key="2">
    <source>
        <dbReference type="EMBL" id="TXR55470.1"/>
    </source>
</evidence>
<feature type="region of interest" description="Disordered" evidence="1">
    <location>
        <begin position="34"/>
        <end position="100"/>
    </location>
</feature>
<sequence length="100" mass="10675">MAIASIRSLGGASTAGTDVQAEYQAQLALQLRERRREREAEQRRRARRPADSAVGPTGRRVGSADPASPALPAAGPRGRRERVFAAPADEDPRESPGVLC</sequence>
<comment type="caution">
    <text evidence="2">The sequence shown here is derived from an EMBL/GenBank/DDBJ whole genome shotgun (WGS) entry which is preliminary data.</text>
</comment>
<dbReference type="Proteomes" id="UP000321234">
    <property type="component" value="Unassembled WGS sequence"/>
</dbReference>
<evidence type="ECO:0000256" key="1">
    <source>
        <dbReference type="SAM" id="MobiDB-lite"/>
    </source>
</evidence>
<dbReference type="EMBL" id="VKAC01000008">
    <property type="protein sequence ID" value="TXR55470.1"/>
    <property type="molecule type" value="Genomic_DNA"/>
</dbReference>
<reference evidence="2 3" key="1">
    <citation type="submission" date="2019-07" db="EMBL/GenBank/DDBJ databases">
        <title>Quadrisphaera sp. strain DD2A genome sequencing and assembly.</title>
        <authorList>
            <person name="Kim I."/>
        </authorList>
    </citation>
    <scope>NUCLEOTIDE SEQUENCE [LARGE SCALE GENOMIC DNA]</scope>
    <source>
        <strain evidence="2 3">DD2A</strain>
    </source>
</reference>
<evidence type="ECO:0000313" key="3">
    <source>
        <dbReference type="Proteomes" id="UP000321234"/>
    </source>
</evidence>
<name>A0A5C8ZF91_9ACTN</name>
<dbReference type="AlphaFoldDB" id="A0A5C8ZF91"/>
<protein>
    <submittedName>
        <fullName evidence="2">Uncharacterized protein</fullName>
    </submittedName>
</protein>
<feature type="compositionally biased region" description="Low complexity" evidence="1">
    <location>
        <begin position="66"/>
        <end position="76"/>
    </location>
</feature>
<organism evidence="2 3">
    <name type="scientific">Quadrisphaera setariae</name>
    <dbReference type="NCBI Taxonomy" id="2593304"/>
    <lineage>
        <taxon>Bacteria</taxon>
        <taxon>Bacillati</taxon>
        <taxon>Actinomycetota</taxon>
        <taxon>Actinomycetes</taxon>
        <taxon>Kineosporiales</taxon>
        <taxon>Kineosporiaceae</taxon>
        <taxon>Quadrisphaera</taxon>
    </lineage>
</organism>
<gene>
    <name evidence="2" type="ORF">FMM08_14220</name>
</gene>